<evidence type="ECO:0000313" key="3">
    <source>
        <dbReference type="EMBL" id="CAC5374905.1"/>
    </source>
</evidence>
<name>A0A6J8B0D3_MYTCO</name>
<sequence length="561" mass="63823">MACNWAVCGVCDCRNTNKQSIVWCPKCDKGLCCRCREQHCNSELTKTHNIIPITEYQKLPLNLLESAQTCSIHNEQYEKFCKMHDSPCCRKCVTETHKSCKDLTAIGDIVKNIKSSNAFLEVEQMLAETLENTTIICNDRQENLRCLQEQRTNIAFDVEQTRTMINDHLDKLQENLMNELCVTEEYESHNVKQLLSVIEKNKTGMTYLQNHLSYIKQHASEKETFLVVKCIEKEVSVTKESIQSVLKSKDMKTKNIRMVFNKEVQNIGGIRSFGSVCVESNPSQVAIVGIKKLQAQKMAPIKISKCIDDIVLSNKKQIHLHGGRIRGCLILPNGKMMFCFYDDHKIVALDSNGTHDFEIKLNTTAYDMTFIEAENTIAVTSGPMEQFIFTVDLNSKQLTRSIKVGSYLYGIALRKDVLVYCEEERGITEMKLNEGSEKVVVSLDKPTLSYIAVHNERFYFTNKENHSVSCYDRRGNLEWEFKETRNVECPQGVSVDSNGNLYVAGMNSNSIVVISPDGKKCRKLLSASDGLKKPRVLHFEQNTKKLLVANERSCAFLYEVS</sequence>
<reference evidence="3 4" key="1">
    <citation type="submission" date="2020-06" db="EMBL/GenBank/DDBJ databases">
        <authorList>
            <person name="Li R."/>
            <person name="Bekaert M."/>
        </authorList>
    </citation>
    <scope>NUCLEOTIDE SEQUENCE [LARGE SCALE GENOMIC DNA]</scope>
    <source>
        <strain evidence="4">wild</strain>
    </source>
</reference>
<evidence type="ECO:0000313" key="4">
    <source>
        <dbReference type="Proteomes" id="UP000507470"/>
    </source>
</evidence>
<dbReference type="GO" id="GO:0061630">
    <property type="term" value="F:ubiquitin protein ligase activity"/>
    <property type="evidence" value="ECO:0007669"/>
    <property type="project" value="TreeGrafter"/>
</dbReference>
<dbReference type="GO" id="GO:0000209">
    <property type="term" value="P:protein polyubiquitination"/>
    <property type="evidence" value="ECO:0007669"/>
    <property type="project" value="TreeGrafter"/>
</dbReference>
<dbReference type="SUPFAM" id="SSF57845">
    <property type="entry name" value="B-box zinc-binding domain"/>
    <property type="match status" value="1"/>
</dbReference>
<dbReference type="Proteomes" id="UP000507470">
    <property type="component" value="Unassembled WGS sequence"/>
</dbReference>
<dbReference type="PANTHER" id="PTHR24104">
    <property type="entry name" value="E3 UBIQUITIN-PROTEIN LIGASE NHLRC1-RELATED"/>
    <property type="match status" value="1"/>
</dbReference>
<dbReference type="Gene3D" id="3.30.160.60">
    <property type="entry name" value="Classic Zinc Finger"/>
    <property type="match status" value="1"/>
</dbReference>
<proteinExistence type="predicted"/>
<dbReference type="CDD" id="cd19757">
    <property type="entry name" value="Bbox1"/>
    <property type="match status" value="1"/>
</dbReference>
<keyword evidence="1" id="KW-0862">Zinc</keyword>
<dbReference type="InterPro" id="IPR000315">
    <property type="entry name" value="Znf_B-box"/>
</dbReference>
<organism evidence="3 4">
    <name type="scientific">Mytilus coruscus</name>
    <name type="common">Sea mussel</name>
    <dbReference type="NCBI Taxonomy" id="42192"/>
    <lineage>
        <taxon>Eukaryota</taxon>
        <taxon>Metazoa</taxon>
        <taxon>Spiralia</taxon>
        <taxon>Lophotrochozoa</taxon>
        <taxon>Mollusca</taxon>
        <taxon>Bivalvia</taxon>
        <taxon>Autobranchia</taxon>
        <taxon>Pteriomorphia</taxon>
        <taxon>Mytilida</taxon>
        <taxon>Mytiloidea</taxon>
        <taxon>Mytilidae</taxon>
        <taxon>Mytilinae</taxon>
        <taxon>Mytilus</taxon>
    </lineage>
</organism>
<keyword evidence="4" id="KW-1185">Reference proteome</keyword>
<dbReference type="SUPFAM" id="SSF101898">
    <property type="entry name" value="NHL repeat"/>
    <property type="match status" value="1"/>
</dbReference>
<dbReference type="InterPro" id="IPR011042">
    <property type="entry name" value="6-blade_b-propeller_TolB-like"/>
</dbReference>
<evidence type="ECO:0000259" key="2">
    <source>
        <dbReference type="PROSITE" id="PS50119"/>
    </source>
</evidence>
<dbReference type="AlphaFoldDB" id="A0A6J8B0D3"/>
<dbReference type="GO" id="GO:0043161">
    <property type="term" value="P:proteasome-mediated ubiquitin-dependent protein catabolic process"/>
    <property type="evidence" value="ECO:0007669"/>
    <property type="project" value="TreeGrafter"/>
</dbReference>
<dbReference type="PANTHER" id="PTHR24104:SF25">
    <property type="entry name" value="PROTEIN LIN-41"/>
    <property type="match status" value="1"/>
</dbReference>
<dbReference type="EMBL" id="CACVKT020002094">
    <property type="protein sequence ID" value="CAC5374905.1"/>
    <property type="molecule type" value="Genomic_DNA"/>
</dbReference>
<dbReference type="Gene3D" id="2.120.10.30">
    <property type="entry name" value="TolB, C-terminal domain"/>
    <property type="match status" value="1"/>
</dbReference>
<accession>A0A6J8B0D3</accession>
<feature type="domain" description="B box-type" evidence="2">
    <location>
        <begin position="10"/>
        <end position="53"/>
    </location>
</feature>
<keyword evidence="1" id="KW-0863">Zinc-finger</keyword>
<gene>
    <name evidence="3" type="ORF">MCOR_12123</name>
</gene>
<keyword evidence="1" id="KW-0479">Metal-binding</keyword>
<dbReference type="GO" id="GO:0008270">
    <property type="term" value="F:zinc ion binding"/>
    <property type="evidence" value="ECO:0007669"/>
    <property type="project" value="UniProtKB-KW"/>
</dbReference>
<dbReference type="InterPro" id="IPR050952">
    <property type="entry name" value="TRIM-NHL_E3_ligases"/>
</dbReference>
<evidence type="ECO:0000256" key="1">
    <source>
        <dbReference type="PROSITE-ProRule" id="PRU00024"/>
    </source>
</evidence>
<dbReference type="OrthoDB" id="6052932at2759"/>
<dbReference type="PROSITE" id="PS50119">
    <property type="entry name" value="ZF_BBOX"/>
    <property type="match status" value="1"/>
</dbReference>
<protein>
    <recommendedName>
        <fullName evidence="2">B box-type domain-containing protein</fullName>
    </recommendedName>
</protein>